<dbReference type="SUPFAM" id="SSF56672">
    <property type="entry name" value="DNA/RNA polymerases"/>
    <property type="match status" value="1"/>
</dbReference>
<gene>
    <name evidence="3" type="ORF">RF55_17492</name>
</gene>
<dbReference type="Proteomes" id="UP000036403">
    <property type="component" value="Unassembled WGS sequence"/>
</dbReference>
<dbReference type="EMBL" id="LBMM01015995">
    <property type="protein sequence ID" value="KMQ84594.1"/>
    <property type="molecule type" value="Genomic_DNA"/>
</dbReference>
<feature type="compositionally biased region" description="Basic and acidic residues" evidence="1">
    <location>
        <begin position="379"/>
        <end position="404"/>
    </location>
</feature>
<dbReference type="InterPro" id="IPR000477">
    <property type="entry name" value="RT_dom"/>
</dbReference>
<reference evidence="3 4" key="1">
    <citation type="submission" date="2015-04" db="EMBL/GenBank/DDBJ databases">
        <title>Lasius niger genome sequencing.</title>
        <authorList>
            <person name="Konorov E.A."/>
            <person name="Nikitin M.A."/>
            <person name="Kirill M.V."/>
            <person name="Chang P."/>
        </authorList>
    </citation>
    <scope>NUCLEOTIDE SEQUENCE [LARGE SCALE GENOMIC DNA]</scope>
    <source>
        <tissue evidence="3">Whole</tissue>
    </source>
</reference>
<dbReference type="PANTHER" id="PTHR33223">
    <property type="entry name" value="CCHC-TYPE DOMAIN-CONTAINING PROTEIN"/>
    <property type="match status" value="1"/>
</dbReference>
<dbReference type="OrthoDB" id="420169at2759"/>
<evidence type="ECO:0000256" key="1">
    <source>
        <dbReference type="SAM" id="MobiDB-lite"/>
    </source>
</evidence>
<feature type="domain" description="Reverse transcriptase" evidence="2">
    <location>
        <begin position="653"/>
        <end position="731"/>
    </location>
</feature>
<dbReference type="Pfam" id="PF00078">
    <property type="entry name" value="RVT_1"/>
    <property type="match status" value="1"/>
</dbReference>
<dbReference type="InterPro" id="IPR043128">
    <property type="entry name" value="Rev_trsase/Diguanyl_cyclase"/>
</dbReference>
<evidence type="ECO:0000313" key="3">
    <source>
        <dbReference type="EMBL" id="KMQ84594.1"/>
    </source>
</evidence>
<name>A0A0J7K2S5_LASNI</name>
<evidence type="ECO:0000259" key="2">
    <source>
        <dbReference type="Pfam" id="PF00078"/>
    </source>
</evidence>
<proteinExistence type="predicted"/>
<accession>A0A0J7K2S5</accession>
<feature type="region of interest" description="Disordered" evidence="1">
    <location>
        <begin position="366"/>
        <end position="404"/>
    </location>
</feature>
<dbReference type="GO" id="GO:0071897">
    <property type="term" value="P:DNA biosynthetic process"/>
    <property type="evidence" value="ECO:0007669"/>
    <property type="project" value="UniProtKB-ARBA"/>
</dbReference>
<protein>
    <recommendedName>
        <fullName evidence="2">Reverse transcriptase domain-containing protein</fullName>
    </recommendedName>
</protein>
<evidence type="ECO:0000313" key="4">
    <source>
        <dbReference type="Proteomes" id="UP000036403"/>
    </source>
</evidence>
<dbReference type="InterPro" id="IPR043502">
    <property type="entry name" value="DNA/RNA_pol_sf"/>
</dbReference>
<dbReference type="PaxDb" id="67767-A0A0J7K2S5"/>
<dbReference type="Gene3D" id="3.10.10.10">
    <property type="entry name" value="HIV Type 1 Reverse Transcriptase, subunit A, domain 1"/>
    <property type="match status" value="1"/>
</dbReference>
<feature type="region of interest" description="Disordered" evidence="1">
    <location>
        <begin position="432"/>
        <end position="452"/>
    </location>
</feature>
<dbReference type="PANTHER" id="PTHR33223:SF6">
    <property type="entry name" value="CCHC-TYPE DOMAIN-CONTAINING PROTEIN"/>
    <property type="match status" value="1"/>
</dbReference>
<keyword evidence="4" id="KW-1185">Reference proteome</keyword>
<feature type="compositionally biased region" description="Polar residues" evidence="1">
    <location>
        <begin position="438"/>
        <end position="449"/>
    </location>
</feature>
<dbReference type="Gene3D" id="3.30.70.270">
    <property type="match status" value="1"/>
</dbReference>
<sequence length="735" mass="83854">MPTDKTNNNQVSLHETELNTLTLSQLQQECRHYDLAILPKSKSECIQAILDHLGENGPLNEACSTQFREAMEEAQLPISSAQVSNENNVQDNASNQFQMPNMEYLPQFCVTMKEAMEKQQEMIEQLVKSLSLAHKSTQDQLHQGPSFTTPAQRPFVPSQQAVPFSIAQDDEINLLQFHTQRASPGIVPRNTEHYDRFSAATGTAVKFLSTQIPSFGGTEEEDIDLWIEKIETVAELHNLSNVVMLTAAASKLSKSARRWFDLSTGPINKSWFTFKEEITDRFKRKVLFNEVIQKINARKWIFSKENFQEYALDKLALMISLKLSDEDKIQFLIQGIGSFALRATAAALRTKSLNNFLREMQHIASASGDPINKSPRTKNKFDKSKDDNNNDRHSGRLDVKEQRAKPDKDRYCSFCHRRNHTKENCYKLKRKEAEKKVQPNQPSASSTVSAVKEADKSMDNTVALVSSDTDSFYKIFNTNNKIESSEKKYKALNGRPIEIIGTIPTSIVVESSPQINAEVVFHILKDDSFSTQIILGRDFLLNNGISCLFNGTKTKEDQRLKLFSEVASADVLDIKSDGLKDLLSDVNIDFEENIKKQLISTILEVENTKVAPAEDDYFVKVKLKNDSTYRYSSRRFAWSEKVKIREIVDDLLQRGIIKEKDCLTKIANRSIFSLLDLKDGFYNIKKHPDHTRFFAFATPDGQYEYNRLPFGYCEAPAEFEKRLLMILQPLIREDE</sequence>
<dbReference type="AlphaFoldDB" id="A0A0J7K2S5"/>
<comment type="caution">
    <text evidence="3">The sequence shown here is derived from an EMBL/GenBank/DDBJ whole genome shotgun (WGS) entry which is preliminary data.</text>
</comment>
<organism evidence="3 4">
    <name type="scientific">Lasius niger</name>
    <name type="common">Black garden ant</name>
    <dbReference type="NCBI Taxonomy" id="67767"/>
    <lineage>
        <taxon>Eukaryota</taxon>
        <taxon>Metazoa</taxon>
        <taxon>Ecdysozoa</taxon>
        <taxon>Arthropoda</taxon>
        <taxon>Hexapoda</taxon>
        <taxon>Insecta</taxon>
        <taxon>Pterygota</taxon>
        <taxon>Neoptera</taxon>
        <taxon>Endopterygota</taxon>
        <taxon>Hymenoptera</taxon>
        <taxon>Apocrita</taxon>
        <taxon>Aculeata</taxon>
        <taxon>Formicoidea</taxon>
        <taxon>Formicidae</taxon>
        <taxon>Formicinae</taxon>
        <taxon>Lasius</taxon>
        <taxon>Lasius</taxon>
    </lineage>
</organism>
<feature type="non-terminal residue" evidence="3">
    <location>
        <position position="735"/>
    </location>
</feature>